<dbReference type="EMBL" id="JAKRRX010000202">
    <property type="protein sequence ID" value="MCW8336262.1"/>
    <property type="molecule type" value="Genomic_DNA"/>
</dbReference>
<evidence type="ECO:0000259" key="3">
    <source>
        <dbReference type="SMART" id="SM01119"/>
    </source>
</evidence>
<keyword evidence="2" id="KW-0456">Lyase</keyword>
<dbReference type="Pfam" id="PF01168">
    <property type="entry name" value="Ala_racemase_N"/>
    <property type="match status" value="1"/>
</dbReference>
<dbReference type="Pfam" id="PF14031">
    <property type="entry name" value="D-ser_dehydrat"/>
    <property type="match status" value="1"/>
</dbReference>
<dbReference type="PANTHER" id="PTHR28004:SF2">
    <property type="entry name" value="D-SERINE DEHYDRATASE"/>
    <property type="match status" value="1"/>
</dbReference>
<dbReference type="InterPro" id="IPR029066">
    <property type="entry name" value="PLP-binding_barrel"/>
</dbReference>
<name>A0A9X3CI56_9VIBR</name>
<evidence type="ECO:0000256" key="1">
    <source>
        <dbReference type="ARBA" id="ARBA00005323"/>
    </source>
</evidence>
<dbReference type="Proteomes" id="UP001155586">
    <property type="component" value="Unassembled WGS sequence"/>
</dbReference>
<reference evidence="4" key="1">
    <citation type="submission" date="2022-02" db="EMBL/GenBank/DDBJ databases">
        <title>Vibrio sp. nov., a new bacterium isolated from Bohai sea, China.</title>
        <authorList>
            <person name="Yuan Y."/>
        </authorList>
    </citation>
    <scope>NUCLEOTIDE SEQUENCE</scope>
    <source>
        <strain evidence="4">DBSS07</strain>
    </source>
</reference>
<dbReference type="InterPro" id="IPR051466">
    <property type="entry name" value="D-amino_acid_metab_enzyme"/>
</dbReference>
<proteinExistence type="inferred from homology"/>
<dbReference type="CDD" id="cd06819">
    <property type="entry name" value="PLPDE_III_LS_D-TA"/>
    <property type="match status" value="1"/>
</dbReference>
<organism evidence="4 5">
    <name type="scientific">Vibrio paucivorans</name>
    <dbReference type="NCBI Taxonomy" id="2829489"/>
    <lineage>
        <taxon>Bacteria</taxon>
        <taxon>Pseudomonadati</taxon>
        <taxon>Pseudomonadota</taxon>
        <taxon>Gammaproteobacteria</taxon>
        <taxon>Vibrionales</taxon>
        <taxon>Vibrionaceae</taxon>
        <taxon>Vibrio</taxon>
    </lineage>
</organism>
<dbReference type="Gene3D" id="2.40.37.20">
    <property type="entry name" value="D-serine dehydratase-like domain"/>
    <property type="match status" value="1"/>
</dbReference>
<dbReference type="RefSeq" id="WP_265689336.1">
    <property type="nucleotide sequence ID" value="NZ_JAKRRX010000202.1"/>
</dbReference>
<dbReference type="SMART" id="SM01119">
    <property type="entry name" value="D-ser_dehydrat"/>
    <property type="match status" value="1"/>
</dbReference>
<comment type="caution">
    <text evidence="4">The sequence shown here is derived from an EMBL/GenBank/DDBJ whole genome shotgun (WGS) entry which is preliminary data.</text>
</comment>
<dbReference type="InterPro" id="IPR042208">
    <property type="entry name" value="D-ser_dehydrat-like_sf"/>
</dbReference>
<keyword evidence="5" id="KW-1185">Reference proteome</keyword>
<feature type="domain" description="D-serine dehydratase-like" evidence="3">
    <location>
        <begin position="263"/>
        <end position="352"/>
    </location>
</feature>
<dbReference type="PANTHER" id="PTHR28004">
    <property type="entry name" value="ZGC:162816-RELATED"/>
    <property type="match status" value="1"/>
</dbReference>
<protein>
    <submittedName>
        <fullName evidence="4">DSD1 family PLP-dependent enzyme</fullName>
    </submittedName>
</protein>
<dbReference type="GO" id="GO:0008721">
    <property type="term" value="F:D-serine ammonia-lyase activity"/>
    <property type="evidence" value="ECO:0007669"/>
    <property type="project" value="TreeGrafter"/>
</dbReference>
<accession>A0A9X3CI56</accession>
<evidence type="ECO:0000313" key="5">
    <source>
        <dbReference type="Proteomes" id="UP001155586"/>
    </source>
</evidence>
<dbReference type="SUPFAM" id="SSF51419">
    <property type="entry name" value="PLP-binding barrel"/>
    <property type="match status" value="1"/>
</dbReference>
<dbReference type="AlphaFoldDB" id="A0A9X3CI56"/>
<evidence type="ECO:0000313" key="4">
    <source>
        <dbReference type="EMBL" id="MCW8336262.1"/>
    </source>
</evidence>
<sequence>MKITQLDTPALIVDLDILEQNLSGMQKRINQLGLALRPHTKAHKIPALAHMQIAAGAIGVCTSKLGEAEVMVEGGVNDVLITTPIAGETKTKRLVDLCLNHPNTTIRQVIDHAYHVDIIGKYASQNGIEIGLLVEVESGQERCGVNADQALIELINHIKTTEGVRYDGIQAYSGHLQLIKGYEKRQRAAHDAVDSLFTFIETALKPQGLAPKIISGAGTGTYQAHSAHAYTEVQAGSYLFMDSTYTAIGDENNEDTNRQFSSALSVLSTVISHPSSGRAVVDAGMKSLSIDLGMPKVREHSDTVTYKCGGDEHGILLIEQGKSPYEIGQVISLIPSHCDTTLHNFDVLNAVRDGEVIHQWRIQGRGRSD</sequence>
<dbReference type="InterPro" id="IPR026956">
    <property type="entry name" value="D-ser_dehydrat-like_dom"/>
</dbReference>
<gene>
    <name evidence="4" type="ORF">MD483_20850</name>
</gene>
<comment type="similarity">
    <text evidence="1">Belongs to the DSD1 family.</text>
</comment>
<dbReference type="InterPro" id="IPR001608">
    <property type="entry name" value="Ala_racemase_N"/>
</dbReference>
<dbReference type="GO" id="GO:0036088">
    <property type="term" value="P:D-serine catabolic process"/>
    <property type="evidence" value="ECO:0007669"/>
    <property type="project" value="TreeGrafter"/>
</dbReference>
<dbReference type="Gene3D" id="3.20.20.10">
    <property type="entry name" value="Alanine racemase"/>
    <property type="match status" value="1"/>
</dbReference>
<evidence type="ECO:0000256" key="2">
    <source>
        <dbReference type="ARBA" id="ARBA00023239"/>
    </source>
</evidence>